<feature type="compositionally biased region" description="Pro residues" evidence="1">
    <location>
        <begin position="18"/>
        <end position="33"/>
    </location>
</feature>
<evidence type="ECO:0000313" key="2">
    <source>
        <dbReference type="EMBL" id="KAK4142557.1"/>
    </source>
</evidence>
<name>A0AAN6V0G6_9PEZI</name>
<accession>A0AAN6V0G6</accession>
<dbReference type="RefSeq" id="XP_062635928.1">
    <property type="nucleotide sequence ID" value="XM_062777607.1"/>
</dbReference>
<evidence type="ECO:0000256" key="1">
    <source>
        <dbReference type="SAM" id="MobiDB-lite"/>
    </source>
</evidence>
<comment type="caution">
    <text evidence="2">The sequence shown here is derived from an EMBL/GenBank/DDBJ whole genome shotgun (WGS) entry which is preliminary data.</text>
</comment>
<dbReference type="EMBL" id="MU853596">
    <property type="protein sequence ID" value="KAK4142557.1"/>
    <property type="molecule type" value="Genomic_DNA"/>
</dbReference>
<dbReference type="AlphaFoldDB" id="A0AAN6V0G6"/>
<gene>
    <name evidence="2" type="ORF">C8A04DRAFT_13160</name>
</gene>
<sequence length="207" mass="22959">MPNITRSIRDRLPKKKQPPPPTAQQSPPPPPPLSQTAPTVSWLLAHRAERTTQPALTKGQTPLASLYRMYEYLTINHIKALRSEIERFFNHPSWAVSAIPDPADPDPQRYAILAGIPSLLVTAFNRLIERGLPRGSPSIITGVEMEEELRRRPVVLETEPAWVGRVPALKEMLVLPGPGGEVAEGEERYGRLLKLGVVVGTPHVLFI</sequence>
<keyword evidence="3" id="KW-1185">Reference proteome</keyword>
<evidence type="ECO:0000313" key="3">
    <source>
        <dbReference type="Proteomes" id="UP001302676"/>
    </source>
</evidence>
<protein>
    <submittedName>
        <fullName evidence="2">Uncharacterized protein</fullName>
    </submittedName>
</protein>
<proteinExistence type="predicted"/>
<reference evidence="2" key="1">
    <citation type="journal article" date="2023" name="Mol. Phylogenet. Evol.">
        <title>Genome-scale phylogeny and comparative genomics of the fungal order Sordariales.</title>
        <authorList>
            <person name="Hensen N."/>
            <person name="Bonometti L."/>
            <person name="Westerberg I."/>
            <person name="Brannstrom I.O."/>
            <person name="Guillou S."/>
            <person name="Cros-Aarteil S."/>
            <person name="Calhoun S."/>
            <person name="Haridas S."/>
            <person name="Kuo A."/>
            <person name="Mondo S."/>
            <person name="Pangilinan J."/>
            <person name="Riley R."/>
            <person name="LaButti K."/>
            <person name="Andreopoulos B."/>
            <person name="Lipzen A."/>
            <person name="Chen C."/>
            <person name="Yan M."/>
            <person name="Daum C."/>
            <person name="Ng V."/>
            <person name="Clum A."/>
            <person name="Steindorff A."/>
            <person name="Ohm R.A."/>
            <person name="Martin F."/>
            <person name="Silar P."/>
            <person name="Natvig D.O."/>
            <person name="Lalanne C."/>
            <person name="Gautier V."/>
            <person name="Ament-Velasquez S.L."/>
            <person name="Kruys A."/>
            <person name="Hutchinson M.I."/>
            <person name="Powell A.J."/>
            <person name="Barry K."/>
            <person name="Miller A.N."/>
            <person name="Grigoriev I.V."/>
            <person name="Debuchy R."/>
            <person name="Gladieux P."/>
            <person name="Hiltunen Thoren M."/>
            <person name="Johannesson H."/>
        </authorList>
    </citation>
    <scope>NUCLEOTIDE SEQUENCE</scope>
    <source>
        <strain evidence="2">CBS 141.50</strain>
    </source>
</reference>
<feature type="region of interest" description="Disordered" evidence="1">
    <location>
        <begin position="1"/>
        <end position="37"/>
    </location>
</feature>
<organism evidence="2 3">
    <name type="scientific">Dichotomopilus funicola</name>
    <dbReference type="NCBI Taxonomy" id="1934379"/>
    <lineage>
        <taxon>Eukaryota</taxon>
        <taxon>Fungi</taxon>
        <taxon>Dikarya</taxon>
        <taxon>Ascomycota</taxon>
        <taxon>Pezizomycotina</taxon>
        <taxon>Sordariomycetes</taxon>
        <taxon>Sordariomycetidae</taxon>
        <taxon>Sordariales</taxon>
        <taxon>Chaetomiaceae</taxon>
        <taxon>Dichotomopilus</taxon>
    </lineage>
</organism>
<reference evidence="2" key="2">
    <citation type="submission" date="2023-05" db="EMBL/GenBank/DDBJ databases">
        <authorList>
            <consortium name="Lawrence Berkeley National Laboratory"/>
            <person name="Steindorff A."/>
            <person name="Hensen N."/>
            <person name="Bonometti L."/>
            <person name="Westerberg I."/>
            <person name="Brannstrom I.O."/>
            <person name="Guillou S."/>
            <person name="Cros-Aarteil S."/>
            <person name="Calhoun S."/>
            <person name="Haridas S."/>
            <person name="Kuo A."/>
            <person name="Mondo S."/>
            <person name="Pangilinan J."/>
            <person name="Riley R."/>
            <person name="Labutti K."/>
            <person name="Andreopoulos B."/>
            <person name="Lipzen A."/>
            <person name="Chen C."/>
            <person name="Yanf M."/>
            <person name="Daum C."/>
            <person name="Ng V."/>
            <person name="Clum A."/>
            <person name="Ohm R."/>
            <person name="Martin F."/>
            <person name="Silar P."/>
            <person name="Natvig D."/>
            <person name="Lalanne C."/>
            <person name="Gautier V."/>
            <person name="Ament-Velasquez S.L."/>
            <person name="Kruys A."/>
            <person name="Hutchinson M.I."/>
            <person name="Powell A.J."/>
            <person name="Barry K."/>
            <person name="Miller A.N."/>
            <person name="Grigoriev I.V."/>
            <person name="Debuchy R."/>
            <person name="Gladieux P."/>
            <person name="Thoren M.H."/>
            <person name="Johannesson H."/>
        </authorList>
    </citation>
    <scope>NUCLEOTIDE SEQUENCE</scope>
    <source>
        <strain evidence="2">CBS 141.50</strain>
    </source>
</reference>
<dbReference type="Proteomes" id="UP001302676">
    <property type="component" value="Unassembled WGS sequence"/>
</dbReference>
<dbReference type="GeneID" id="87814220"/>